<sequence length="203" mass="23133">MTRSRVLDRPSAAAQRVAVPRRHDAPRVPARPHDPAHDDAFSRALYERHGAVLLNFALRLCNGDRHRAEDIVQETAVRAWQHREILDPTTDRVRTWLFTVAHRLVIDHYRARQARPNEVGDGESEERAVPDPAERVVTLRAVLEVMNELTEQQREILIYTYYLGHSVEQTAAALGLAPGTVKSRAHYAMRALRASLRDRAVMD</sequence>
<dbReference type="SUPFAM" id="SSF88659">
    <property type="entry name" value="Sigma3 and sigma4 domains of RNA polymerase sigma factors"/>
    <property type="match status" value="1"/>
</dbReference>
<keyword evidence="4" id="KW-0238">DNA-binding</keyword>
<dbReference type="EMBL" id="BAABHJ010000003">
    <property type="protein sequence ID" value="GAA4604315.1"/>
    <property type="molecule type" value="Genomic_DNA"/>
</dbReference>
<name>A0ABP8TFZ2_9ACTN</name>
<proteinExistence type="inferred from homology"/>
<dbReference type="CDD" id="cd06171">
    <property type="entry name" value="Sigma70_r4"/>
    <property type="match status" value="1"/>
</dbReference>
<evidence type="ECO:0000256" key="2">
    <source>
        <dbReference type="ARBA" id="ARBA00023015"/>
    </source>
</evidence>
<organism evidence="9 10">
    <name type="scientific">Actinoallomurus liliacearum</name>
    <dbReference type="NCBI Taxonomy" id="1080073"/>
    <lineage>
        <taxon>Bacteria</taxon>
        <taxon>Bacillati</taxon>
        <taxon>Actinomycetota</taxon>
        <taxon>Actinomycetes</taxon>
        <taxon>Streptosporangiales</taxon>
        <taxon>Thermomonosporaceae</taxon>
        <taxon>Actinoallomurus</taxon>
    </lineage>
</organism>
<keyword evidence="3" id="KW-0731">Sigma factor</keyword>
<feature type="domain" description="RNA polymerase sigma-70 region 2" evidence="7">
    <location>
        <begin position="45"/>
        <end position="113"/>
    </location>
</feature>
<dbReference type="PANTHER" id="PTHR43133">
    <property type="entry name" value="RNA POLYMERASE ECF-TYPE SIGMA FACTO"/>
    <property type="match status" value="1"/>
</dbReference>
<dbReference type="Gene3D" id="1.10.10.10">
    <property type="entry name" value="Winged helix-like DNA-binding domain superfamily/Winged helix DNA-binding domain"/>
    <property type="match status" value="1"/>
</dbReference>
<evidence type="ECO:0000313" key="10">
    <source>
        <dbReference type="Proteomes" id="UP001500212"/>
    </source>
</evidence>
<evidence type="ECO:0000256" key="1">
    <source>
        <dbReference type="ARBA" id="ARBA00010641"/>
    </source>
</evidence>
<feature type="compositionally biased region" description="Basic and acidic residues" evidence="6">
    <location>
        <begin position="21"/>
        <end position="36"/>
    </location>
</feature>
<dbReference type="InterPro" id="IPR036388">
    <property type="entry name" value="WH-like_DNA-bd_sf"/>
</dbReference>
<comment type="similarity">
    <text evidence="1">Belongs to the sigma-70 factor family. ECF subfamily.</text>
</comment>
<dbReference type="Pfam" id="PF04542">
    <property type="entry name" value="Sigma70_r2"/>
    <property type="match status" value="1"/>
</dbReference>
<dbReference type="Pfam" id="PF08281">
    <property type="entry name" value="Sigma70_r4_2"/>
    <property type="match status" value="1"/>
</dbReference>
<dbReference type="InterPro" id="IPR013324">
    <property type="entry name" value="RNA_pol_sigma_r3/r4-like"/>
</dbReference>
<gene>
    <name evidence="9" type="ORF">GCM10023195_14670</name>
</gene>
<dbReference type="NCBIfam" id="TIGR02937">
    <property type="entry name" value="sigma70-ECF"/>
    <property type="match status" value="1"/>
</dbReference>
<dbReference type="InterPro" id="IPR007627">
    <property type="entry name" value="RNA_pol_sigma70_r2"/>
</dbReference>
<dbReference type="InterPro" id="IPR013325">
    <property type="entry name" value="RNA_pol_sigma_r2"/>
</dbReference>
<evidence type="ECO:0000256" key="4">
    <source>
        <dbReference type="ARBA" id="ARBA00023125"/>
    </source>
</evidence>
<dbReference type="PANTHER" id="PTHR43133:SF52">
    <property type="entry name" value="ECF RNA POLYMERASE SIGMA FACTOR SIGL"/>
    <property type="match status" value="1"/>
</dbReference>
<evidence type="ECO:0000256" key="5">
    <source>
        <dbReference type="ARBA" id="ARBA00023163"/>
    </source>
</evidence>
<comment type="caution">
    <text evidence="9">The sequence shown here is derived from an EMBL/GenBank/DDBJ whole genome shotgun (WGS) entry which is preliminary data.</text>
</comment>
<dbReference type="InterPro" id="IPR013249">
    <property type="entry name" value="RNA_pol_sigma70_r4_t2"/>
</dbReference>
<feature type="domain" description="RNA polymerase sigma factor 70 region 4 type 2" evidence="8">
    <location>
        <begin position="140"/>
        <end position="192"/>
    </location>
</feature>
<dbReference type="SUPFAM" id="SSF88946">
    <property type="entry name" value="Sigma2 domain of RNA polymerase sigma factors"/>
    <property type="match status" value="1"/>
</dbReference>
<evidence type="ECO:0000256" key="3">
    <source>
        <dbReference type="ARBA" id="ARBA00023082"/>
    </source>
</evidence>
<protein>
    <submittedName>
        <fullName evidence="9">Sigma-70 family RNA polymerase sigma factor</fullName>
    </submittedName>
</protein>
<feature type="region of interest" description="Disordered" evidence="6">
    <location>
        <begin position="1"/>
        <end position="36"/>
    </location>
</feature>
<dbReference type="Gene3D" id="1.10.1740.10">
    <property type="match status" value="1"/>
</dbReference>
<keyword evidence="5" id="KW-0804">Transcription</keyword>
<evidence type="ECO:0000259" key="7">
    <source>
        <dbReference type="Pfam" id="PF04542"/>
    </source>
</evidence>
<keyword evidence="10" id="KW-1185">Reference proteome</keyword>
<dbReference type="InterPro" id="IPR039425">
    <property type="entry name" value="RNA_pol_sigma-70-like"/>
</dbReference>
<accession>A0ABP8TFZ2</accession>
<evidence type="ECO:0000256" key="6">
    <source>
        <dbReference type="SAM" id="MobiDB-lite"/>
    </source>
</evidence>
<evidence type="ECO:0000259" key="8">
    <source>
        <dbReference type="Pfam" id="PF08281"/>
    </source>
</evidence>
<dbReference type="InterPro" id="IPR014284">
    <property type="entry name" value="RNA_pol_sigma-70_dom"/>
</dbReference>
<keyword evidence="2" id="KW-0805">Transcription regulation</keyword>
<evidence type="ECO:0000313" key="9">
    <source>
        <dbReference type="EMBL" id="GAA4604315.1"/>
    </source>
</evidence>
<reference evidence="10" key="1">
    <citation type="journal article" date="2019" name="Int. J. Syst. Evol. Microbiol.">
        <title>The Global Catalogue of Microorganisms (GCM) 10K type strain sequencing project: providing services to taxonomists for standard genome sequencing and annotation.</title>
        <authorList>
            <consortium name="The Broad Institute Genomics Platform"/>
            <consortium name="The Broad Institute Genome Sequencing Center for Infectious Disease"/>
            <person name="Wu L."/>
            <person name="Ma J."/>
        </authorList>
    </citation>
    <scope>NUCLEOTIDE SEQUENCE [LARGE SCALE GENOMIC DNA]</scope>
    <source>
        <strain evidence="10">JCM 17938</strain>
    </source>
</reference>
<dbReference type="Proteomes" id="UP001500212">
    <property type="component" value="Unassembled WGS sequence"/>
</dbReference>